<dbReference type="Gene3D" id="3.10.50.40">
    <property type="match status" value="1"/>
</dbReference>
<organism evidence="7 8">
    <name type="scientific">Thiomicrorhabdus heinhorstiae</name>
    <dbReference type="NCBI Taxonomy" id="2748010"/>
    <lineage>
        <taxon>Bacteria</taxon>
        <taxon>Pseudomonadati</taxon>
        <taxon>Pseudomonadota</taxon>
        <taxon>Gammaproteobacteria</taxon>
        <taxon>Thiotrichales</taxon>
        <taxon>Piscirickettsiaceae</taxon>
        <taxon>Thiomicrorhabdus</taxon>
    </lineage>
</organism>
<evidence type="ECO:0000259" key="6">
    <source>
        <dbReference type="PROSITE" id="PS50198"/>
    </source>
</evidence>
<evidence type="ECO:0000313" key="7">
    <source>
        <dbReference type="EMBL" id="MBF6057243.1"/>
    </source>
</evidence>
<dbReference type="EMBL" id="JACBGI020000002">
    <property type="protein sequence ID" value="MBF6057243.1"/>
    <property type="molecule type" value="Genomic_DNA"/>
</dbReference>
<dbReference type="Gene3D" id="1.10.8.1040">
    <property type="match status" value="1"/>
</dbReference>
<comment type="similarity">
    <text evidence="2">Belongs to the PpiC/parvulin rotamase family.</text>
</comment>
<dbReference type="SUPFAM" id="SSF54534">
    <property type="entry name" value="FKBP-like"/>
    <property type="match status" value="1"/>
</dbReference>
<evidence type="ECO:0000256" key="4">
    <source>
        <dbReference type="ARBA" id="ARBA00023110"/>
    </source>
</evidence>
<dbReference type="EC" id="5.2.1.8" evidence="3"/>
<name>A0ABS0BTR7_9GAMM</name>
<dbReference type="RefSeq" id="WP_194947607.1">
    <property type="nucleotide sequence ID" value="NZ_JACBGI020000002.1"/>
</dbReference>
<keyword evidence="8" id="KW-1185">Reference proteome</keyword>
<dbReference type="InterPro" id="IPR000297">
    <property type="entry name" value="PPIase_PpiC"/>
</dbReference>
<keyword evidence="5 7" id="KW-0413">Isomerase</keyword>
<protein>
    <recommendedName>
        <fullName evidence="3">peptidylprolyl isomerase</fullName>
        <ecNumber evidence="3">5.2.1.8</ecNumber>
    </recommendedName>
</protein>
<dbReference type="GO" id="GO:0016853">
    <property type="term" value="F:isomerase activity"/>
    <property type="evidence" value="ECO:0007669"/>
    <property type="project" value="UniProtKB-KW"/>
</dbReference>
<dbReference type="PANTHER" id="PTHR47245:SF2">
    <property type="entry name" value="PEPTIDYL-PROLYL CIS-TRANS ISOMERASE HP_0175-RELATED"/>
    <property type="match status" value="1"/>
</dbReference>
<reference evidence="7 8" key="1">
    <citation type="submission" date="2020-06" db="EMBL/GenBank/DDBJ databases">
        <authorList>
            <person name="Scott K."/>
        </authorList>
    </citation>
    <scope>NUCLEOTIDE SEQUENCE [LARGE SCALE GENOMIC DNA]</scope>
    <source>
        <strain evidence="7 8">HH1</strain>
    </source>
</reference>
<dbReference type="InterPro" id="IPR046357">
    <property type="entry name" value="PPIase_dom_sf"/>
</dbReference>
<gene>
    <name evidence="7" type="ORF">H8792_002710</name>
</gene>
<evidence type="ECO:0000256" key="5">
    <source>
        <dbReference type="PROSITE-ProRule" id="PRU00278"/>
    </source>
</evidence>
<comment type="catalytic activity">
    <reaction evidence="1">
        <text>[protein]-peptidylproline (omega=180) = [protein]-peptidylproline (omega=0)</text>
        <dbReference type="Rhea" id="RHEA:16237"/>
        <dbReference type="Rhea" id="RHEA-COMP:10747"/>
        <dbReference type="Rhea" id="RHEA-COMP:10748"/>
        <dbReference type="ChEBI" id="CHEBI:83833"/>
        <dbReference type="ChEBI" id="CHEBI:83834"/>
        <dbReference type="EC" id="5.2.1.8"/>
    </reaction>
</comment>
<accession>A0ABS0BTR7</accession>
<feature type="domain" description="PpiC" evidence="6">
    <location>
        <begin position="107"/>
        <end position="197"/>
    </location>
</feature>
<proteinExistence type="inferred from homology"/>
<evidence type="ECO:0000313" key="8">
    <source>
        <dbReference type="Proteomes" id="UP001193680"/>
    </source>
</evidence>
<dbReference type="PROSITE" id="PS50198">
    <property type="entry name" value="PPIC_PPIASE_2"/>
    <property type="match status" value="1"/>
</dbReference>
<dbReference type="InterPro" id="IPR050245">
    <property type="entry name" value="PrsA_foldase"/>
</dbReference>
<evidence type="ECO:0000256" key="2">
    <source>
        <dbReference type="ARBA" id="ARBA00007656"/>
    </source>
</evidence>
<evidence type="ECO:0000256" key="1">
    <source>
        <dbReference type="ARBA" id="ARBA00000971"/>
    </source>
</evidence>
<reference evidence="7 8" key="2">
    <citation type="submission" date="2020-11" db="EMBL/GenBank/DDBJ databases">
        <title>Sulfur oxidizing isolate from Hospital Hole Sinkhole.</title>
        <authorList>
            <person name="Scott K.M."/>
        </authorList>
    </citation>
    <scope>NUCLEOTIDE SEQUENCE [LARGE SCALE GENOMIC DNA]</scope>
    <source>
        <strain evidence="7 8">HH1</strain>
    </source>
</reference>
<dbReference type="PANTHER" id="PTHR47245">
    <property type="entry name" value="PEPTIDYLPROLYL ISOMERASE"/>
    <property type="match status" value="1"/>
</dbReference>
<evidence type="ECO:0000256" key="3">
    <source>
        <dbReference type="ARBA" id="ARBA00013194"/>
    </source>
</evidence>
<dbReference type="Proteomes" id="UP001193680">
    <property type="component" value="Unassembled WGS sequence"/>
</dbReference>
<dbReference type="Pfam" id="PF00639">
    <property type="entry name" value="Rotamase"/>
    <property type="match status" value="1"/>
</dbReference>
<keyword evidence="4 5" id="KW-0697">Rotamase</keyword>
<comment type="caution">
    <text evidence="7">The sequence shown here is derived from an EMBL/GenBank/DDBJ whole genome shotgun (WGS) entry which is preliminary data.</text>
</comment>
<sequence>MAADAVTVNGVKIPDSLVESYIQQLPPEKRMNKDEVINELIIRQLLVQDAEKKGLDKSPQVQEKIQQVTNNILVSEAVKAYQQTHPITETELKEAYKEIMPQLEASRHEYHASHILVKTEDEAKALIDELKKGADFTQLAKDRSTGPSAKNGGELGWFKANQMVPEFTSAVAKLNKGEYTTSPVQTQFGWHVIKLEDTRSDELPTLEKIKPQLTRFIEQKNIQEYIQSLQSQAKITK</sequence>